<evidence type="ECO:0000256" key="5">
    <source>
        <dbReference type="ARBA" id="ARBA00017575"/>
    </source>
</evidence>
<evidence type="ECO:0000256" key="1">
    <source>
        <dbReference type="ARBA" id="ARBA00001946"/>
    </source>
</evidence>
<sequence length="114" mass="13046">MFFKKIYTAFINSFKGIYRALREEFAFQIEFFLSAFLIPSSFFIGDNVLEIILLSGSTLFILLVELLNTAIETTLDRIGTEENELTKYAKDMGSGAVLISLLLWLITWSLIVIY</sequence>
<dbReference type="GO" id="GO:0005524">
    <property type="term" value="F:ATP binding"/>
    <property type="evidence" value="ECO:0007669"/>
    <property type="project" value="UniProtKB-KW"/>
</dbReference>
<dbReference type="GO" id="GO:0005886">
    <property type="term" value="C:plasma membrane"/>
    <property type="evidence" value="ECO:0007669"/>
    <property type="project" value="UniProtKB-SubCell"/>
</dbReference>
<evidence type="ECO:0000256" key="2">
    <source>
        <dbReference type="ARBA" id="ARBA00004429"/>
    </source>
</evidence>
<dbReference type="GO" id="GO:0046872">
    <property type="term" value="F:metal ion binding"/>
    <property type="evidence" value="ECO:0007669"/>
    <property type="project" value="UniProtKB-KW"/>
</dbReference>
<keyword evidence="11" id="KW-0479">Metal-binding</keyword>
<keyword evidence="14" id="KW-0067">ATP-binding</keyword>
<evidence type="ECO:0000256" key="19">
    <source>
        <dbReference type="ARBA" id="ARBA00023209"/>
    </source>
</evidence>
<dbReference type="GO" id="GO:0006654">
    <property type="term" value="P:phosphatidic acid biosynthetic process"/>
    <property type="evidence" value="ECO:0007669"/>
    <property type="project" value="InterPro"/>
</dbReference>
<comment type="subcellular location">
    <subcellularLocation>
        <location evidence="2">Cell inner membrane</location>
        <topology evidence="2">Multi-pass membrane protein</topology>
    </subcellularLocation>
</comment>
<keyword evidence="6" id="KW-1003">Cell membrane</keyword>
<evidence type="ECO:0000256" key="14">
    <source>
        <dbReference type="ARBA" id="ARBA00022840"/>
    </source>
</evidence>
<dbReference type="GO" id="GO:0004143">
    <property type="term" value="F:ATP-dependent diacylglycerol kinase activity"/>
    <property type="evidence" value="ECO:0007669"/>
    <property type="project" value="UniProtKB-EC"/>
</dbReference>
<evidence type="ECO:0000256" key="3">
    <source>
        <dbReference type="ARBA" id="ARBA00005967"/>
    </source>
</evidence>
<accession>A0A381XPK3</accession>
<protein>
    <recommendedName>
        <fullName evidence="5">Diacylglycerol kinase</fullName>
        <ecNumber evidence="4">2.7.1.107</ecNumber>
    </recommendedName>
    <alternativeName>
        <fullName evidence="21">Diglyceride kinase</fullName>
    </alternativeName>
</protein>
<evidence type="ECO:0000256" key="17">
    <source>
        <dbReference type="ARBA" id="ARBA00023098"/>
    </source>
</evidence>
<feature type="transmembrane region" description="Helical" evidence="22">
    <location>
        <begin position="92"/>
        <end position="113"/>
    </location>
</feature>
<evidence type="ECO:0000256" key="7">
    <source>
        <dbReference type="ARBA" id="ARBA00022516"/>
    </source>
</evidence>
<keyword evidence="7" id="KW-0444">Lipid biosynthesis</keyword>
<dbReference type="EC" id="2.7.1.107" evidence="4"/>
<dbReference type="AlphaFoldDB" id="A0A381XPK3"/>
<dbReference type="PANTHER" id="PTHR34299:SF1">
    <property type="entry name" value="DIACYLGLYCEROL KINASE"/>
    <property type="match status" value="1"/>
</dbReference>
<evidence type="ECO:0000256" key="15">
    <source>
        <dbReference type="ARBA" id="ARBA00022842"/>
    </source>
</evidence>
<keyword evidence="12" id="KW-0547">Nucleotide-binding</keyword>
<evidence type="ECO:0000256" key="11">
    <source>
        <dbReference type="ARBA" id="ARBA00022723"/>
    </source>
</evidence>
<comment type="cofactor">
    <cofactor evidence="1">
        <name>Mg(2+)</name>
        <dbReference type="ChEBI" id="CHEBI:18420"/>
    </cofactor>
</comment>
<evidence type="ECO:0000313" key="23">
    <source>
        <dbReference type="EMBL" id="SVA66137.1"/>
    </source>
</evidence>
<keyword evidence="15" id="KW-0460">Magnesium</keyword>
<keyword evidence="17" id="KW-0443">Lipid metabolism</keyword>
<evidence type="ECO:0000256" key="18">
    <source>
        <dbReference type="ARBA" id="ARBA00023136"/>
    </source>
</evidence>
<keyword evidence="10 22" id="KW-0812">Transmembrane</keyword>
<keyword evidence="18 22" id="KW-0472">Membrane</keyword>
<proteinExistence type="inferred from homology"/>
<feature type="transmembrane region" description="Helical" evidence="22">
    <location>
        <begin position="25"/>
        <end position="45"/>
    </location>
</feature>
<evidence type="ECO:0000256" key="8">
    <source>
        <dbReference type="ARBA" id="ARBA00022519"/>
    </source>
</evidence>
<evidence type="ECO:0000256" key="4">
    <source>
        <dbReference type="ARBA" id="ARBA00012133"/>
    </source>
</evidence>
<keyword evidence="19" id="KW-0594">Phospholipid biosynthesis</keyword>
<dbReference type="InterPro" id="IPR036945">
    <property type="entry name" value="DAGK_sf"/>
</dbReference>
<evidence type="ECO:0000256" key="10">
    <source>
        <dbReference type="ARBA" id="ARBA00022692"/>
    </source>
</evidence>
<reference evidence="23" key="1">
    <citation type="submission" date="2018-05" db="EMBL/GenBank/DDBJ databases">
        <authorList>
            <person name="Lanie J.A."/>
            <person name="Ng W.-L."/>
            <person name="Kazmierczak K.M."/>
            <person name="Andrzejewski T.M."/>
            <person name="Davidsen T.M."/>
            <person name="Wayne K.J."/>
            <person name="Tettelin H."/>
            <person name="Glass J.I."/>
            <person name="Rusch D."/>
            <person name="Podicherti R."/>
            <person name="Tsui H.-C.T."/>
            <person name="Winkler M.E."/>
        </authorList>
    </citation>
    <scope>NUCLEOTIDE SEQUENCE</scope>
</reference>
<gene>
    <name evidence="23" type="ORF">METZ01_LOCUS118991</name>
</gene>
<evidence type="ECO:0000256" key="6">
    <source>
        <dbReference type="ARBA" id="ARBA00022475"/>
    </source>
</evidence>
<organism evidence="23">
    <name type="scientific">marine metagenome</name>
    <dbReference type="NCBI Taxonomy" id="408172"/>
    <lineage>
        <taxon>unclassified sequences</taxon>
        <taxon>metagenomes</taxon>
        <taxon>ecological metagenomes</taxon>
    </lineage>
</organism>
<keyword evidence="16 22" id="KW-1133">Transmembrane helix</keyword>
<evidence type="ECO:0000256" key="13">
    <source>
        <dbReference type="ARBA" id="ARBA00022777"/>
    </source>
</evidence>
<dbReference type="InterPro" id="IPR033718">
    <property type="entry name" value="DAGK_prok"/>
</dbReference>
<dbReference type="EMBL" id="UINC01015762">
    <property type="protein sequence ID" value="SVA66137.1"/>
    <property type="molecule type" value="Genomic_DNA"/>
</dbReference>
<dbReference type="Gene3D" id="1.10.287.3610">
    <property type="match status" value="1"/>
</dbReference>
<evidence type="ECO:0000256" key="16">
    <source>
        <dbReference type="ARBA" id="ARBA00022989"/>
    </source>
</evidence>
<evidence type="ECO:0000256" key="9">
    <source>
        <dbReference type="ARBA" id="ARBA00022679"/>
    </source>
</evidence>
<evidence type="ECO:0000256" key="12">
    <source>
        <dbReference type="ARBA" id="ARBA00022741"/>
    </source>
</evidence>
<evidence type="ECO:0000256" key="21">
    <source>
        <dbReference type="ARBA" id="ARBA00031546"/>
    </source>
</evidence>
<comment type="similarity">
    <text evidence="3">Belongs to the bacterial diacylglycerol kinase family.</text>
</comment>
<evidence type="ECO:0000256" key="20">
    <source>
        <dbReference type="ARBA" id="ARBA00023264"/>
    </source>
</evidence>
<keyword evidence="8" id="KW-0997">Cell inner membrane</keyword>
<feature type="transmembrane region" description="Helical" evidence="22">
    <location>
        <begin position="51"/>
        <end position="71"/>
    </location>
</feature>
<keyword evidence="9" id="KW-0808">Transferase</keyword>
<keyword evidence="20" id="KW-1208">Phospholipid metabolism</keyword>
<dbReference type="Pfam" id="PF01219">
    <property type="entry name" value="DAGK_prokar"/>
    <property type="match status" value="1"/>
</dbReference>
<name>A0A381XPK3_9ZZZZ</name>
<evidence type="ECO:0000256" key="22">
    <source>
        <dbReference type="SAM" id="Phobius"/>
    </source>
</evidence>
<dbReference type="CDD" id="cd14264">
    <property type="entry name" value="DAGK_IM"/>
    <property type="match status" value="1"/>
</dbReference>
<dbReference type="InterPro" id="IPR000829">
    <property type="entry name" value="DAGK"/>
</dbReference>
<keyword evidence="13" id="KW-0418">Kinase</keyword>
<dbReference type="PANTHER" id="PTHR34299">
    <property type="entry name" value="DIACYLGLYCEROL KINASE"/>
    <property type="match status" value="1"/>
</dbReference>